<comment type="caution">
    <text evidence="2">The sequence shown here is derived from an EMBL/GenBank/DDBJ whole genome shotgun (WGS) entry which is preliminary data.</text>
</comment>
<dbReference type="Proteomes" id="UP000887222">
    <property type="component" value="Unassembled WGS sequence"/>
</dbReference>
<dbReference type="RefSeq" id="WP_220807730.1">
    <property type="nucleotide sequence ID" value="NZ_BPMK01000006.1"/>
</dbReference>
<feature type="compositionally biased region" description="Basic and acidic residues" evidence="1">
    <location>
        <begin position="105"/>
        <end position="117"/>
    </location>
</feature>
<dbReference type="EMBL" id="BPMK01000006">
    <property type="protein sequence ID" value="GIZ51563.1"/>
    <property type="molecule type" value="Genomic_DNA"/>
</dbReference>
<accession>A0ABQ4Q302</accession>
<evidence type="ECO:0000313" key="2">
    <source>
        <dbReference type="EMBL" id="GIZ51563.1"/>
    </source>
</evidence>
<evidence type="ECO:0008006" key="4">
    <source>
        <dbReference type="Google" id="ProtNLM"/>
    </source>
</evidence>
<organism evidence="2 3">
    <name type="scientific">Noviherbaspirillum aridicola</name>
    <dbReference type="NCBI Taxonomy" id="2849687"/>
    <lineage>
        <taxon>Bacteria</taxon>
        <taxon>Pseudomonadati</taxon>
        <taxon>Pseudomonadota</taxon>
        <taxon>Betaproteobacteria</taxon>
        <taxon>Burkholderiales</taxon>
        <taxon>Oxalobacteraceae</taxon>
        <taxon>Noviherbaspirillum</taxon>
    </lineage>
</organism>
<reference evidence="2 3" key="1">
    <citation type="journal article" date="2022" name="Int. J. Syst. Evol. Microbiol.">
        <title>Noviherbaspirillum aridicola sp. nov., isolated from an arid soil in Pakistan.</title>
        <authorList>
            <person name="Khan I.U."/>
            <person name="Saqib M."/>
            <person name="Amin A."/>
            <person name="Hussain F."/>
            <person name="Li L."/>
            <person name="Liu Y.H."/>
            <person name="Fang B.Z."/>
            <person name="Ahmed I."/>
            <person name="Li W.J."/>
        </authorList>
    </citation>
    <scope>NUCLEOTIDE SEQUENCE [LARGE SCALE GENOMIC DNA]</scope>
    <source>
        <strain evidence="2 3">NCCP-691</strain>
    </source>
</reference>
<protein>
    <recommendedName>
        <fullName evidence="4">HTH cro/C1-type domain-containing protein</fullName>
    </recommendedName>
</protein>
<proteinExistence type="predicted"/>
<keyword evidence="3" id="KW-1185">Reference proteome</keyword>
<feature type="region of interest" description="Disordered" evidence="1">
    <location>
        <begin position="86"/>
        <end position="126"/>
    </location>
</feature>
<evidence type="ECO:0000313" key="3">
    <source>
        <dbReference type="Proteomes" id="UP000887222"/>
    </source>
</evidence>
<name>A0ABQ4Q302_9BURK</name>
<sequence>MTHTLRPRRPPAYDPNLLFDELLRRLQLEDDDALAQRLHIGRDILFRIRRGEVGLGAALLIRVSERCAIPVAELRRMAGDRRAEFRLEEGRGAGGRTPQPTRAGARREQTGLIRDDPGLPANVQWT</sequence>
<evidence type="ECO:0000256" key="1">
    <source>
        <dbReference type="SAM" id="MobiDB-lite"/>
    </source>
</evidence>
<gene>
    <name evidence="2" type="ORF">NCCP691_15770</name>
</gene>